<evidence type="ECO:0000256" key="1">
    <source>
        <dbReference type="ARBA" id="ARBA00022628"/>
    </source>
</evidence>
<proteinExistence type="inferred from homology"/>
<name>A0A4R6PV18_NOCIG</name>
<keyword evidence="8" id="KW-1185">Reference proteome</keyword>
<dbReference type="GO" id="GO:0006520">
    <property type="term" value="P:amino acid metabolic process"/>
    <property type="evidence" value="ECO:0007669"/>
    <property type="project" value="InterPro"/>
</dbReference>
<gene>
    <name evidence="5" type="primary">eutC</name>
    <name evidence="7" type="ORF">DFR75_1011543</name>
</gene>
<dbReference type="EMBL" id="SNXK01000001">
    <property type="protein sequence ID" value="TDP42432.1"/>
    <property type="molecule type" value="Genomic_DNA"/>
</dbReference>
<feature type="binding site" evidence="5">
    <location>
        <position position="175"/>
    </location>
    <ligand>
        <name>adenosylcob(III)alamin</name>
        <dbReference type="ChEBI" id="CHEBI:18408"/>
    </ligand>
</feature>
<dbReference type="EC" id="4.3.1.7" evidence="5"/>
<dbReference type="InterPro" id="IPR042255">
    <property type="entry name" value="EutC_N"/>
</dbReference>
<feature type="binding site" evidence="5">
    <location>
        <position position="225"/>
    </location>
    <ligand>
        <name>adenosylcob(III)alamin</name>
        <dbReference type="ChEBI" id="CHEBI:18408"/>
    </ligand>
</feature>
<keyword evidence="3 5" id="KW-0170">Cobalt</keyword>
<keyword evidence="4 5" id="KW-1283">Bacterial microcompartment</keyword>
<evidence type="ECO:0000313" key="8">
    <source>
        <dbReference type="Proteomes" id="UP000295087"/>
    </source>
</evidence>
<dbReference type="RefSeq" id="WP_084475815.1">
    <property type="nucleotide sequence ID" value="NZ_JBHXPO010000012.1"/>
</dbReference>
<dbReference type="GO" id="GO:0031471">
    <property type="term" value="C:ethanolamine degradation polyhedral organelle"/>
    <property type="evidence" value="ECO:0007669"/>
    <property type="project" value="UniProtKB-UniRule"/>
</dbReference>
<dbReference type="InterPro" id="IPR009246">
    <property type="entry name" value="EutC"/>
</dbReference>
<organism evidence="7 8">
    <name type="scientific">Nocardia ignorata</name>
    <dbReference type="NCBI Taxonomy" id="145285"/>
    <lineage>
        <taxon>Bacteria</taxon>
        <taxon>Bacillati</taxon>
        <taxon>Actinomycetota</taxon>
        <taxon>Actinomycetes</taxon>
        <taxon>Mycobacteriales</taxon>
        <taxon>Nocardiaceae</taxon>
        <taxon>Nocardia</taxon>
    </lineage>
</organism>
<dbReference type="PANTHER" id="PTHR39330:SF1">
    <property type="entry name" value="ETHANOLAMINE AMMONIA-LYASE SMALL SUBUNIT"/>
    <property type="match status" value="1"/>
</dbReference>
<feature type="compositionally biased region" description="Polar residues" evidence="6">
    <location>
        <begin position="21"/>
        <end position="31"/>
    </location>
</feature>
<comment type="subunit">
    <text evidence="5">The basic unit is a heterodimer which dimerizes to form tetramers. The heterotetramers trimerize; 6 large subunits form a core ring with 6 small subunits projecting outwards.</text>
</comment>
<comment type="catalytic activity">
    <reaction evidence="5">
        <text>ethanolamine = acetaldehyde + NH4(+)</text>
        <dbReference type="Rhea" id="RHEA:15313"/>
        <dbReference type="ChEBI" id="CHEBI:15343"/>
        <dbReference type="ChEBI" id="CHEBI:28938"/>
        <dbReference type="ChEBI" id="CHEBI:57603"/>
        <dbReference type="EC" id="4.3.1.7"/>
    </reaction>
</comment>
<keyword evidence="1 5" id="KW-0846">Cobalamin</keyword>
<dbReference type="GO" id="GO:0008851">
    <property type="term" value="F:ethanolamine ammonia-lyase activity"/>
    <property type="evidence" value="ECO:0007669"/>
    <property type="project" value="UniProtKB-UniRule"/>
</dbReference>
<dbReference type="PANTHER" id="PTHR39330">
    <property type="entry name" value="ETHANOLAMINE AMMONIA-LYASE LIGHT CHAIN"/>
    <property type="match status" value="1"/>
</dbReference>
<evidence type="ECO:0000256" key="2">
    <source>
        <dbReference type="ARBA" id="ARBA00023239"/>
    </source>
</evidence>
<comment type="cofactor">
    <cofactor evidence="5">
        <name>adenosylcob(III)alamin</name>
        <dbReference type="ChEBI" id="CHEBI:18408"/>
    </cofactor>
    <text evidence="5">Binds between the large and small subunits.</text>
</comment>
<dbReference type="GO" id="GO:0046336">
    <property type="term" value="P:ethanolamine catabolic process"/>
    <property type="evidence" value="ECO:0007669"/>
    <property type="project" value="UniProtKB-UniRule"/>
</dbReference>
<evidence type="ECO:0000256" key="5">
    <source>
        <dbReference type="HAMAP-Rule" id="MF_00601"/>
    </source>
</evidence>
<protein>
    <recommendedName>
        <fullName evidence="5">Ethanolamine ammonia-lyase small subunit</fullName>
        <shortName evidence="5">EAL small subunit</shortName>
        <ecNumber evidence="5">4.3.1.7</ecNumber>
    </recommendedName>
</protein>
<dbReference type="PIRSF" id="PIRSF018982">
    <property type="entry name" value="EutC"/>
    <property type="match status" value="1"/>
</dbReference>
<dbReference type="UniPathway" id="UPA00560"/>
<keyword evidence="2 5" id="KW-0456">Lyase</keyword>
<dbReference type="HAMAP" id="MF_00601">
    <property type="entry name" value="EutC"/>
    <property type="match status" value="1"/>
</dbReference>
<dbReference type="InterPro" id="IPR042251">
    <property type="entry name" value="EutC_C"/>
</dbReference>
<dbReference type="GO" id="GO:0031419">
    <property type="term" value="F:cobalamin binding"/>
    <property type="evidence" value="ECO:0007669"/>
    <property type="project" value="UniProtKB-UniRule"/>
</dbReference>
<dbReference type="Gene3D" id="1.10.30.40">
    <property type="entry name" value="Ethanolamine ammonia-lyase light chain (EutC), N-terminal domain"/>
    <property type="match status" value="1"/>
</dbReference>
<comment type="function">
    <text evidence="5">Catalyzes the deamination of various vicinal amino-alcohols to oxo compounds. Allows this organism to utilize ethanolamine as the sole source of nitrogen and carbon in the presence of external vitamin B12.</text>
</comment>
<feature type="region of interest" description="Disordered" evidence="6">
    <location>
        <begin position="1"/>
        <end position="33"/>
    </location>
</feature>
<dbReference type="NCBIfam" id="NF003971">
    <property type="entry name" value="PRK05465.1"/>
    <property type="match status" value="1"/>
</dbReference>
<sequence length="283" mass="29187">MSGSNSPREAVIVRDTAAVPETSNGSETDVSQDFWAQLRSTTQSRIGLGRTGNALPTSEVLALRAAHAAARDAVHEPLAVDEFATRIAELGLGEPVTVTSKAASRSEYLRRPDLGRLPADLSPITHGDFDIGIVLADGLSPRALTDHGAGLLSALASELGGYTIAPPVIATQARVALGDHIAEAMGVRTLLVVIGERPGLSVADSLGIYLTHAPRPGRADAERNCVSNIHPPDGLAYADAARVVAGLVAGARALGRSGVDLKDTSRALTGSDETSLTVGDPDT</sequence>
<feature type="binding site" evidence="5">
    <location>
        <position position="196"/>
    </location>
    <ligand>
        <name>adenosylcob(III)alamin</name>
        <dbReference type="ChEBI" id="CHEBI:18408"/>
    </ligand>
</feature>
<dbReference type="Pfam" id="PF05985">
    <property type="entry name" value="EutC"/>
    <property type="match status" value="1"/>
</dbReference>
<evidence type="ECO:0000256" key="4">
    <source>
        <dbReference type="ARBA" id="ARBA00024446"/>
    </source>
</evidence>
<accession>A0A4R6PV18</accession>
<comment type="caution">
    <text evidence="7">The sequence shown here is derived from an EMBL/GenBank/DDBJ whole genome shotgun (WGS) entry which is preliminary data.</text>
</comment>
<comment type="similarity">
    <text evidence="5">Belongs to the EutC family.</text>
</comment>
<dbReference type="GO" id="GO:0009350">
    <property type="term" value="C:ethanolamine ammonia-lyase complex"/>
    <property type="evidence" value="ECO:0007669"/>
    <property type="project" value="UniProtKB-UniRule"/>
</dbReference>
<comment type="subcellular location">
    <subcellularLocation>
        <location evidence="5">Bacterial microcompartment</location>
    </subcellularLocation>
</comment>
<evidence type="ECO:0000256" key="6">
    <source>
        <dbReference type="SAM" id="MobiDB-lite"/>
    </source>
</evidence>
<comment type="pathway">
    <text evidence="5">Amine and polyamine degradation; ethanolamine degradation.</text>
</comment>
<dbReference type="Proteomes" id="UP000295087">
    <property type="component" value="Unassembled WGS sequence"/>
</dbReference>
<evidence type="ECO:0000313" key="7">
    <source>
        <dbReference type="EMBL" id="TDP42432.1"/>
    </source>
</evidence>
<dbReference type="Gene3D" id="3.40.50.11240">
    <property type="entry name" value="Ethanolamine ammonia-lyase light chain (EutC)"/>
    <property type="match status" value="1"/>
</dbReference>
<evidence type="ECO:0000256" key="3">
    <source>
        <dbReference type="ARBA" id="ARBA00023285"/>
    </source>
</evidence>
<reference evidence="7 8" key="1">
    <citation type="submission" date="2019-03" db="EMBL/GenBank/DDBJ databases">
        <title>Genomic Encyclopedia of Type Strains, Phase IV (KMG-IV): sequencing the most valuable type-strain genomes for metagenomic binning, comparative biology and taxonomic classification.</title>
        <authorList>
            <person name="Goeker M."/>
        </authorList>
    </citation>
    <scope>NUCLEOTIDE SEQUENCE [LARGE SCALE GENOMIC DNA]</scope>
    <source>
        <strain evidence="7 8">DSM 44496</strain>
    </source>
</reference>
<dbReference type="AlphaFoldDB" id="A0A4R6PV18"/>